<comment type="similarity">
    <text evidence="2">Belongs to the class-V pyridoxal-phosphate-dependent aminotransferase family. Csd subfamily.</text>
</comment>
<evidence type="ECO:0000256" key="1">
    <source>
        <dbReference type="ARBA" id="ARBA00001933"/>
    </source>
</evidence>
<protein>
    <submittedName>
        <fullName evidence="7">Cysteine desulfurase</fullName>
        <ecNumber evidence="7">2.8.1.7</ecNumber>
    </submittedName>
</protein>
<evidence type="ECO:0000256" key="4">
    <source>
        <dbReference type="ARBA" id="ARBA00050776"/>
    </source>
</evidence>
<name>D4H257_DENA2</name>
<evidence type="ECO:0000313" key="8">
    <source>
        <dbReference type="Proteomes" id="UP000002012"/>
    </source>
</evidence>
<keyword evidence="8" id="KW-1185">Reference proteome</keyword>
<dbReference type="Proteomes" id="UP000002012">
    <property type="component" value="Chromosome"/>
</dbReference>
<comment type="catalytic activity">
    <reaction evidence="4">
        <text>(sulfur carrier)-H + L-cysteine = (sulfur carrier)-SH + L-alanine</text>
        <dbReference type="Rhea" id="RHEA:43892"/>
        <dbReference type="Rhea" id="RHEA-COMP:14737"/>
        <dbReference type="Rhea" id="RHEA-COMP:14739"/>
        <dbReference type="ChEBI" id="CHEBI:29917"/>
        <dbReference type="ChEBI" id="CHEBI:35235"/>
        <dbReference type="ChEBI" id="CHEBI:57972"/>
        <dbReference type="ChEBI" id="CHEBI:64428"/>
        <dbReference type="EC" id="2.8.1.7"/>
    </reaction>
</comment>
<dbReference type="InterPro" id="IPR015424">
    <property type="entry name" value="PyrdxlP-dep_Trfase"/>
</dbReference>
<dbReference type="STRING" id="522772.Dacet_2085"/>
<sequence>MIKNTDNTQYKNLVVKNNYSEAELCNINFDNAATTPPFVPVMEAVNEFALCYSSVHRGAGRKAERTSEMFDSVREYVADFFNVSKADQTVLFTRNTTESINRLSNILASAGRKTVLVSGMEHHSNDLPWRRNFNVVYINTDRTGRLDLNDFEEKCRLYSGDLRLVAVTGASNVTGYVNPIYEIAVTAHRCGAEILVDAAQLAPHMRVNMNPPETDRRIDYMAFSGHKLYAPFGTGVLIGNKHVFENNPPDLSGGGTADIVTYDSVVWHDIPLKYEAGTPNVMGIVALGAALRTLNDIGMGKVHEYEQKLAAYAYRRLSEVKNICIYSDQYDKAVNIGVIPFNIYGIHHSELAAHLAFNGGIDVRSGCFCAQPYVQKLLDISSDEVVKYSSLSQDKRPGMVRVSFGLYNTEAEIDHLYDVLADC</sequence>
<feature type="domain" description="Aminotransferase class V" evidence="6">
    <location>
        <begin position="27"/>
        <end position="416"/>
    </location>
</feature>
<dbReference type="EMBL" id="CP001968">
    <property type="protein sequence ID" value="ADD68848.1"/>
    <property type="molecule type" value="Genomic_DNA"/>
</dbReference>
<accession>D4H257</accession>
<dbReference type="InterPro" id="IPR015421">
    <property type="entry name" value="PyrdxlP-dep_Trfase_major"/>
</dbReference>
<dbReference type="OrthoDB" id="9804366at2"/>
<dbReference type="SUPFAM" id="SSF53383">
    <property type="entry name" value="PLP-dependent transferases"/>
    <property type="match status" value="1"/>
</dbReference>
<keyword evidence="3" id="KW-0663">Pyridoxal phosphate</keyword>
<dbReference type="PaxDb" id="522772-Dacet_2085"/>
<evidence type="ECO:0000259" key="6">
    <source>
        <dbReference type="Pfam" id="PF00266"/>
    </source>
</evidence>
<proteinExistence type="inferred from homology"/>
<dbReference type="KEGG" id="dap:Dacet_2085"/>
<dbReference type="HOGENOM" id="CLU_003433_2_0_0"/>
<dbReference type="FunCoup" id="D4H257">
    <property type="interactions" value="454"/>
</dbReference>
<dbReference type="RefSeq" id="WP_013011352.1">
    <property type="nucleotide sequence ID" value="NC_013943.1"/>
</dbReference>
<dbReference type="Gene3D" id="3.90.1150.10">
    <property type="entry name" value="Aspartate Aminotransferase, domain 1"/>
    <property type="match status" value="1"/>
</dbReference>
<comment type="cofactor">
    <cofactor evidence="1 5">
        <name>pyridoxal 5'-phosphate</name>
        <dbReference type="ChEBI" id="CHEBI:597326"/>
    </cofactor>
</comment>
<dbReference type="InterPro" id="IPR020578">
    <property type="entry name" value="Aminotrans_V_PyrdxlP_BS"/>
</dbReference>
<dbReference type="AlphaFoldDB" id="D4H257"/>
<dbReference type="InParanoid" id="D4H257"/>
<dbReference type="PANTHER" id="PTHR43586">
    <property type="entry name" value="CYSTEINE DESULFURASE"/>
    <property type="match status" value="1"/>
</dbReference>
<dbReference type="InterPro" id="IPR015422">
    <property type="entry name" value="PyrdxlP-dep_Trfase_small"/>
</dbReference>
<dbReference type="EC" id="2.8.1.7" evidence="7"/>
<gene>
    <name evidence="7" type="ordered locus">Dacet_2085</name>
</gene>
<keyword evidence="7" id="KW-0808">Transferase</keyword>
<dbReference type="Pfam" id="PF00266">
    <property type="entry name" value="Aminotran_5"/>
    <property type="match status" value="1"/>
</dbReference>
<dbReference type="eggNOG" id="COG0520">
    <property type="taxonomic scope" value="Bacteria"/>
</dbReference>
<dbReference type="PANTHER" id="PTHR43586:SF8">
    <property type="entry name" value="CYSTEINE DESULFURASE 1, CHLOROPLASTIC"/>
    <property type="match status" value="1"/>
</dbReference>
<evidence type="ECO:0000256" key="5">
    <source>
        <dbReference type="RuleBase" id="RU004504"/>
    </source>
</evidence>
<dbReference type="InterPro" id="IPR000192">
    <property type="entry name" value="Aminotrans_V_dom"/>
</dbReference>
<organism evidence="7 8">
    <name type="scientific">Denitrovibrio acetiphilus (strain DSM 12809 / NBRC 114555 / N2460)</name>
    <dbReference type="NCBI Taxonomy" id="522772"/>
    <lineage>
        <taxon>Bacteria</taxon>
        <taxon>Pseudomonadati</taxon>
        <taxon>Deferribacterota</taxon>
        <taxon>Deferribacteres</taxon>
        <taxon>Deferribacterales</taxon>
        <taxon>Geovibrionaceae</taxon>
        <taxon>Denitrovibrio</taxon>
    </lineage>
</organism>
<dbReference type="PROSITE" id="PS00595">
    <property type="entry name" value="AA_TRANSFER_CLASS_5"/>
    <property type="match status" value="1"/>
</dbReference>
<evidence type="ECO:0000256" key="2">
    <source>
        <dbReference type="ARBA" id="ARBA00010447"/>
    </source>
</evidence>
<evidence type="ECO:0000313" key="7">
    <source>
        <dbReference type="EMBL" id="ADD68848.1"/>
    </source>
</evidence>
<reference evidence="7 8" key="1">
    <citation type="journal article" date="2010" name="Stand. Genomic Sci.">
        <title>Complete genome sequence of Denitrovibrio acetiphilus type strain (N2460).</title>
        <authorList>
            <person name="Kiss H."/>
            <person name="Lang E."/>
            <person name="Lapidus A."/>
            <person name="Copeland A."/>
            <person name="Nolan M."/>
            <person name="Glavina Del Rio T."/>
            <person name="Chen F."/>
            <person name="Lucas S."/>
            <person name="Tice H."/>
            <person name="Cheng J.F."/>
            <person name="Han C."/>
            <person name="Goodwin L."/>
            <person name="Pitluck S."/>
            <person name="Liolios K."/>
            <person name="Pati A."/>
            <person name="Ivanova N."/>
            <person name="Mavromatis K."/>
            <person name="Chen A."/>
            <person name="Palaniappan K."/>
            <person name="Land M."/>
            <person name="Hauser L."/>
            <person name="Chang Y.J."/>
            <person name="Jeffries C.D."/>
            <person name="Detter J.C."/>
            <person name="Brettin T."/>
            <person name="Spring S."/>
            <person name="Rohde M."/>
            <person name="Goker M."/>
            <person name="Woyke T."/>
            <person name="Bristow J."/>
            <person name="Eisen J.A."/>
            <person name="Markowitz V."/>
            <person name="Hugenholtz P."/>
            <person name="Kyrpides N.C."/>
            <person name="Klenk H.P."/>
        </authorList>
    </citation>
    <scope>NUCLEOTIDE SEQUENCE [LARGE SCALE GENOMIC DNA]</scope>
    <source>
        <strain evidence="8">DSM 12809 / NBRC 114555 / N2460</strain>
    </source>
</reference>
<dbReference type="Gene3D" id="3.40.640.10">
    <property type="entry name" value="Type I PLP-dependent aspartate aminotransferase-like (Major domain)"/>
    <property type="match status" value="1"/>
</dbReference>
<dbReference type="GO" id="GO:0031071">
    <property type="term" value="F:cysteine desulfurase activity"/>
    <property type="evidence" value="ECO:0007669"/>
    <property type="project" value="UniProtKB-EC"/>
</dbReference>
<evidence type="ECO:0000256" key="3">
    <source>
        <dbReference type="ARBA" id="ARBA00022898"/>
    </source>
</evidence>